<feature type="binding site" evidence="3">
    <location>
        <position position="193"/>
    </location>
    <ligand>
        <name>substrate</name>
    </ligand>
</feature>
<gene>
    <name evidence="3 5" type="primary">dapF</name>
    <name evidence="5" type="ORF">RQL39_00640</name>
</gene>
<feature type="active site" description="Proton acceptor" evidence="3">
    <location>
        <position position="220"/>
    </location>
</feature>
<feature type="binding site" evidence="3">
    <location>
        <begin position="221"/>
        <end position="222"/>
    </location>
    <ligand>
        <name>substrate</name>
    </ligand>
</feature>
<evidence type="ECO:0000313" key="5">
    <source>
        <dbReference type="EMBL" id="WWR11664.1"/>
    </source>
</evidence>
<comment type="subcellular location">
    <subcellularLocation>
        <location evidence="3">Cytoplasm</location>
    </subcellularLocation>
</comment>
<feature type="site" description="Could be important to modulate the pK values of the two catalytic cysteine residues" evidence="3">
    <location>
        <position position="211"/>
    </location>
</feature>
<dbReference type="InterPro" id="IPR001653">
    <property type="entry name" value="DAP_epimerase_DapF"/>
</dbReference>
<reference evidence="5" key="1">
    <citation type="submission" date="2023-09" db="EMBL/GenBank/DDBJ databases">
        <title>Genomes of two closely related lineages of the louse Polyplax serrata with different host specificities.</title>
        <authorList>
            <person name="Martinu J."/>
            <person name="Tarabai H."/>
            <person name="Stefka J."/>
            <person name="Hypsa V."/>
        </authorList>
    </citation>
    <scope>NUCLEOTIDE SEQUENCE [LARGE SCALE GENOMIC DNA]</scope>
    <source>
        <strain evidence="5">98ZLc_SE</strain>
    </source>
</reference>
<feature type="site" description="Could be important to modulate the pK values of the two catalytic cysteine residues" evidence="3">
    <location>
        <position position="162"/>
    </location>
</feature>
<keyword evidence="3" id="KW-0028">Amino-acid biosynthesis</keyword>
<dbReference type="Gene3D" id="3.10.310.10">
    <property type="entry name" value="Diaminopimelate Epimerase, Chain A, domain 1"/>
    <property type="match status" value="2"/>
</dbReference>
<comment type="similarity">
    <text evidence="1 3">Belongs to the diaminopimelate epimerase family.</text>
</comment>
<feature type="binding site" evidence="3">
    <location>
        <position position="46"/>
    </location>
    <ligand>
        <name>substrate</name>
    </ligand>
</feature>
<keyword evidence="6" id="KW-1185">Reference proteome</keyword>
<name>A0ABZ2H0N0_9GAMM</name>
<dbReference type="Pfam" id="PF01678">
    <property type="entry name" value="DAP_epimerase"/>
    <property type="match status" value="2"/>
</dbReference>
<dbReference type="EMBL" id="CP135137">
    <property type="protein sequence ID" value="WWR11664.1"/>
    <property type="molecule type" value="Genomic_DNA"/>
</dbReference>
<sequence length="278" mass="32082">MKINFTKMHSLGNDFIIINGIYNKISLTKKYITKIANRHTGIGFDQCIILKKSNDKKIDFLYIIYNSNGKEVFQCCNGVRCLYKFITHNNITQKKRITIATKFTKSITFLNQKKTITTIIKKPKLINIIKSFDYFKKNHFHTLFVKKTLKYKIYTIDIGNPHAIIVKKNINKISIKKIGKQISKHSFFKEETNVEFMQIINSNYIKIRVYERGCGETKSCGSGAIASAIIAKIFFNLNKKINVLFSNGKLSVYWPSIYSPIYITGPAKIVYEGVLQIM</sequence>
<evidence type="ECO:0000256" key="1">
    <source>
        <dbReference type="ARBA" id="ARBA00010219"/>
    </source>
</evidence>
<evidence type="ECO:0000313" key="6">
    <source>
        <dbReference type="Proteomes" id="UP001368618"/>
    </source>
</evidence>
<dbReference type="NCBIfam" id="TIGR00652">
    <property type="entry name" value="DapF"/>
    <property type="match status" value="1"/>
</dbReference>
<dbReference type="HAMAP" id="MF_00197">
    <property type="entry name" value="DAP_epimerase"/>
    <property type="match status" value="1"/>
</dbReference>
<comment type="subunit">
    <text evidence="3">Homodimer.</text>
</comment>
<feature type="binding site" evidence="3">
    <location>
        <position position="160"/>
    </location>
    <ligand>
        <name>substrate</name>
    </ligand>
</feature>
<organism evidence="5 6">
    <name type="scientific">Candidatus Legionella polyplacis</name>
    <dbReference type="NCBI Taxonomy" id="2005262"/>
    <lineage>
        <taxon>Bacteria</taxon>
        <taxon>Pseudomonadati</taxon>
        <taxon>Pseudomonadota</taxon>
        <taxon>Gammaproteobacteria</taxon>
        <taxon>Legionellales</taxon>
        <taxon>Legionellaceae</taxon>
        <taxon>Legionella</taxon>
    </lineage>
</organism>
<feature type="site" description="Important for dimerization" evidence="3">
    <location>
        <position position="271"/>
    </location>
</feature>
<feature type="active site" description="Proton donor" evidence="3">
    <location>
        <position position="75"/>
    </location>
</feature>
<evidence type="ECO:0000256" key="3">
    <source>
        <dbReference type="HAMAP-Rule" id="MF_00197"/>
    </source>
</evidence>
<evidence type="ECO:0000256" key="2">
    <source>
        <dbReference type="ARBA" id="ARBA00023235"/>
    </source>
</evidence>
<feature type="binding site" evidence="3">
    <location>
        <position position="66"/>
    </location>
    <ligand>
        <name>substrate</name>
    </ligand>
</feature>
<protein>
    <recommendedName>
        <fullName evidence="3 4">Diaminopimelate epimerase</fullName>
        <shortName evidence="3">DAP epimerase</shortName>
        <ecNumber evidence="3 4">5.1.1.7</ecNumber>
    </recommendedName>
    <alternativeName>
        <fullName evidence="3">PLP-independent amino acid racemase</fullName>
    </alternativeName>
</protein>
<dbReference type="SUPFAM" id="SSF54506">
    <property type="entry name" value="Diaminopimelate epimerase-like"/>
    <property type="match status" value="2"/>
</dbReference>
<feature type="binding site" evidence="3">
    <location>
        <begin position="211"/>
        <end position="212"/>
    </location>
    <ligand>
        <name>substrate</name>
    </ligand>
</feature>
<comment type="caution">
    <text evidence="3">Lacks conserved residue(s) required for the propagation of feature annotation.</text>
</comment>
<proteinExistence type="inferred from homology"/>
<feature type="binding site" evidence="3">
    <location>
        <position position="13"/>
    </location>
    <ligand>
        <name>substrate</name>
    </ligand>
</feature>
<dbReference type="Proteomes" id="UP001368618">
    <property type="component" value="Chromosome"/>
</dbReference>
<keyword evidence="2 3" id="KW-0413">Isomerase</keyword>
<dbReference type="EC" id="5.1.1.7" evidence="3 4"/>
<dbReference type="GO" id="GO:0008837">
    <property type="term" value="F:diaminopimelate epimerase activity"/>
    <property type="evidence" value="ECO:0007669"/>
    <property type="project" value="UniProtKB-EC"/>
</dbReference>
<comment type="catalytic activity">
    <reaction evidence="3">
        <text>(2S,6S)-2,6-diaminopimelate = meso-2,6-diaminopimelate</text>
        <dbReference type="Rhea" id="RHEA:15393"/>
        <dbReference type="ChEBI" id="CHEBI:57609"/>
        <dbReference type="ChEBI" id="CHEBI:57791"/>
        <dbReference type="EC" id="5.1.1.7"/>
    </reaction>
</comment>
<dbReference type="RefSeq" id="WP_338516202.1">
    <property type="nucleotide sequence ID" value="NZ_CP135137.1"/>
</dbReference>
<accession>A0ABZ2H0N0</accession>
<keyword evidence="3" id="KW-0457">Lysine biosynthesis</keyword>
<comment type="function">
    <text evidence="3">Catalyzes the stereoinversion of LL-2,6-diaminopimelate (L,L-DAP) to meso-diaminopimelate (meso-DAP), a precursor of L-lysine and an essential component of the bacterial peptidoglycan.</text>
</comment>
<comment type="pathway">
    <text evidence="3">Amino-acid biosynthesis; L-lysine biosynthesis via DAP pathway; DL-2,6-diaminopimelate from LL-2,6-diaminopimelate: step 1/1.</text>
</comment>
<evidence type="ECO:0000256" key="4">
    <source>
        <dbReference type="NCBIfam" id="TIGR00652"/>
    </source>
</evidence>
<dbReference type="PANTHER" id="PTHR31689">
    <property type="entry name" value="DIAMINOPIMELATE EPIMERASE, CHLOROPLASTIC"/>
    <property type="match status" value="1"/>
</dbReference>
<dbReference type="PANTHER" id="PTHR31689:SF0">
    <property type="entry name" value="DIAMINOPIMELATE EPIMERASE"/>
    <property type="match status" value="1"/>
</dbReference>
<keyword evidence="3" id="KW-0963">Cytoplasm</keyword>